<dbReference type="InterPro" id="IPR017964">
    <property type="entry name" value="DNA-dir_DNA_pol_B_CS"/>
</dbReference>
<dbReference type="GO" id="GO:0016035">
    <property type="term" value="C:zeta DNA polymerase complex"/>
    <property type="evidence" value="ECO:0007669"/>
    <property type="project" value="InterPro"/>
</dbReference>
<evidence type="ECO:0000259" key="15">
    <source>
        <dbReference type="Pfam" id="PF00136"/>
    </source>
</evidence>
<evidence type="ECO:0000256" key="9">
    <source>
        <dbReference type="ARBA" id="ARBA00022833"/>
    </source>
</evidence>
<evidence type="ECO:0000256" key="10">
    <source>
        <dbReference type="ARBA" id="ARBA00022932"/>
    </source>
</evidence>
<dbReference type="PANTHER" id="PTHR45812">
    <property type="entry name" value="DNA POLYMERASE ZETA CATALYTIC SUBUNIT"/>
    <property type="match status" value="1"/>
</dbReference>
<evidence type="ECO:0000256" key="4">
    <source>
        <dbReference type="ARBA" id="ARBA00021589"/>
    </source>
</evidence>
<organism evidence="16 17">
    <name type="scientific">Caenorhabditis japonica</name>
    <dbReference type="NCBI Taxonomy" id="281687"/>
    <lineage>
        <taxon>Eukaryota</taxon>
        <taxon>Metazoa</taxon>
        <taxon>Ecdysozoa</taxon>
        <taxon>Nematoda</taxon>
        <taxon>Chromadorea</taxon>
        <taxon>Rhabditida</taxon>
        <taxon>Rhabditina</taxon>
        <taxon>Rhabditomorpha</taxon>
        <taxon>Rhabditoidea</taxon>
        <taxon>Rhabditidae</taxon>
        <taxon>Peloderinae</taxon>
        <taxon>Caenorhabditis</taxon>
    </lineage>
</organism>
<evidence type="ECO:0000256" key="11">
    <source>
        <dbReference type="ARBA" id="ARBA00023004"/>
    </source>
</evidence>
<accession>A0A8R1DRT6</accession>
<reference evidence="17" key="1">
    <citation type="submission" date="2010-08" db="EMBL/GenBank/DDBJ databases">
        <authorList>
            <consortium name="Caenorhabditis japonica Sequencing Consortium"/>
            <person name="Wilson R.K."/>
        </authorList>
    </citation>
    <scope>NUCLEOTIDE SEQUENCE [LARGE SCALE GENOMIC DNA]</scope>
    <source>
        <strain evidence="17">DF5081</strain>
    </source>
</reference>
<keyword evidence="10" id="KW-0239">DNA-directed DNA polymerase</keyword>
<dbReference type="GO" id="GO:0003887">
    <property type="term" value="F:DNA-directed DNA polymerase activity"/>
    <property type="evidence" value="ECO:0007669"/>
    <property type="project" value="UniProtKB-KW"/>
</dbReference>
<proteinExistence type="inferred from homology"/>
<dbReference type="EC" id="2.7.7.7" evidence="3"/>
<protein>
    <recommendedName>
        <fullName evidence="4">DNA polymerase zeta catalytic subunit</fullName>
        <ecNumber evidence="3">2.7.7.7</ecNumber>
    </recommendedName>
</protein>
<keyword evidence="5" id="KW-0808">Transferase</keyword>
<evidence type="ECO:0000256" key="14">
    <source>
        <dbReference type="ARBA" id="ARBA00049244"/>
    </source>
</evidence>
<dbReference type="Gene3D" id="1.10.287.690">
    <property type="entry name" value="Helix hairpin bin"/>
    <property type="match status" value="1"/>
</dbReference>
<keyword evidence="9" id="KW-0862">Zinc</keyword>
<dbReference type="InterPro" id="IPR006172">
    <property type="entry name" value="DNA-dir_DNA_pol_B"/>
</dbReference>
<dbReference type="InterPro" id="IPR023211">
    <property type="entry name" value="DNA_pol_palm_dom_sf"/>
</dbReference>
<dbReference type="InterPro" id="IPR042087">
    <property type="entry name" value="DNA_pol_B_thumb"/>
</dbReference>
<name>A0A8R1DRT6_CAEJA</name>
<keyword evidence="8" id="KW-0227">DNA damage</keyword>
<dbReference type="Gene3D" id="3.90.1600.10">
    <property type="entry name" value="Palm domain of DNA polymerase"/>
    <property type="match status" value="1"/>
</dbReference>
<keyword evidence="6" id="KW-0548">Nucleotidyltransferase</keyword>
<evidence type="ECO:0000256" key="1">
    <source>
        <dbReference type="ARBA" id="ARBA00001966"/>
    </source>
</evidence>
<feature type="domain" description="DNA-directed DNA polymerase family B multifunctional" evidence="15">
    <location>
        <begin position="9"/>
        <end position="413"/>
    </location>
</feature>
<dbReference type="FunFam" id="1.10.287.690:FF:000002">
    <property type="entry name" value="DNA polymerase zeta"/>
    <property type="match status" value="1"/>
</dbReference>
<dbReference type="GO" id="GO:0005634">
    <property type="term" value="C:nucleus"/>
    <property type="evidence" value="ECO:0007669"/>
    <property type="project" value="TreeGrafter"/>
</dbReference>
<dbReference type="GO" id="GO:0000724">
    <property type="term" value="P:double-strand break repair via homologous recombination"/>
    <property type="evidence" value="ECO:0007669"/>
    <property type="project" value="TreeGrafter"/>
</dbReference>
<evidence type="ECO:0000256" key="7">
    <source>
        <dbReference type="ARBA" id="ARBA00022723"/>
    </source>
</evidence>
<keyword evidence="11" id="KW-0408">Iron</keyword>
<dbReference type="GO" id="GO:0051536">
    <property type="term" value="F:iron-sulfur cluster binding"/>
    <property type="evidence" value="ECO:0007669"/>
    <property type="project" value="UniProtKB-KW"/>
</dbReference>
<dbReference type="Pfam" id="PF00136">
    <property type="entry name" value="DNA_pol_B"/>
    <property type="match status" value="1"/>
</dbReference>
<dbReference type="FunFam" id="1.10.132.60:FF:000028">
    <property type="entry name" value="DNA polymerase"/>
    <property type="match status" value="1"/>
</dbReference>
<keyword evidence="7" id="KW-0479">Metal-binding</keyword>
<evidence type="ECO:0000256" key="3">
    <source>
        <dbReference type="ARBA" id="ARBA00012417"/>
    </source>
</evidence>
<comment type="catalytic activity">
    <reaction evidence="14">
        <text>DNA(n) + a 2'-deoxyribonucleoside 5'-triphosphate = DNA(n+1) + diphosphate</text>
        <dbReference type="Rhea" id="RHEA:22508"/>
        <dbReference type="Rhea" id="RHEA-COMP:17339"/>
        <dbReference type="Rhea" id="RHEA-COMP:17340"/>
        <dbReference type="ChEBI" id="CHEBI:33019"/>
        <dbReference type="ChEBI" id="CHEBI:61560"/>
        <dbReference type="ChEBI" id="CHEBI:173112"/>
        <dbReference type="EC" id="2.7.7.7"/>
    </reaction>
</comment>
<keyword evidence="17" id="KW-1185">Reference proteome</keyword>
<dbReference type="PRINTS" id="PR00106">
    <property type="entry name" value="DNAPOLB"/>
</dbReference>
<evidence type="ECO:0000256" key="8">
    <source>
        <dbReference type="ARBA" id="ARBA00022763"/>
    </source>
</evidence>
<evidence type="ECO:0000256" key="6">
    <source>
        <dbReference type="ARBA" id="ARBA00022695"/>
    </source>
</evidence>
<dbReference type="GO" id="GO:0046872">
    <property type="term" value="F:metal ion binding"/>
    <property type="evidence" value="ECO:0007669"/>
    <property type="project" value="UniProtKB-KW"/>
</dbReference>
<dbReference type="AlphaFoldDB" id="A0A8R1DRT6"/>
<sequence>MGSPEQLQLILEPQSKVYFDPVIVLDFQSLYPSMVIAYNYCYSTIFGKIANLAQMNDSTTDHEEIKLGALKYQPNKTDLVKLVAHKEVTASPLAALFVKKSTREGVIPLLLREILSARIMVKNAIKRTKSKKLKRVLDARQLALKLVANVTYGYTAANWSGRMPCAELADAILGKGRETLEKAIEMVQRGDYGGAEVIYGDTDSLFVLLRGASVAEAFSIGKRIADDVTNANPDPVVLKLEKVYKGCVLETKKRYAGWMFEHEHDEGKLDAKGIETVRRDTCPIVAEMLEKSLELIFKQNWKKLVTYLNTTILNLPNENFSKFVFCKEYRGDYSERAMVPQKKIAENRLKQCPSYVTLRGERVPYVIIDRAARSTVYSCVRSIESFARNSDYKINVYYYLNAHILAALRRVTDLIPMRLDVLPLAAEQCFVSGCSRLGKEPWCIECEHNPAELGLALVQAGRESRARAGICQICTKCQSSSFSLGEQEITQCSNFTCLLKQTWTIMDRAKTGSVLVAHKLF</sequence>
<evidence type="ECO:0000256" key="13">
    <source>
        <dbReference type="ARBA" id="ARBA00023204"/>
    </source>
</evidence>
<evidence type="ECO:0000256" key="2">
    <source>
        <dbReference type="ARBA" id="ARBA00005755"/>
    </source>
</evidence>
<dbReference type="PANTHER" id="PTHR45812:SF1">
    <property type="entry name" value="DNA POLYMERASE ZETA CATALYTIC SUBUNIT"/>
    <property type="match status" value="1"/>
</dbReference>
<dbReference type="Gene3D" id="1.10.132.60">
    <property type="entry name" value="DNA polymerase family B, C-terminal domain"/>
    <property type="match status" value="1"/>
</dbReference>
<dbReference type="EnsemblMetazoa" id="CJA10505.1">
    <property type="protein sequence ID" value="CJA10505.1"/>
    <property type="gene ID" value="WBGene00129709"/>
</dbReference>
<dbReference type="GO" id="GO:0000166">
    <property type="term" value="F:nucleotide binding"/>
    <property type="evidence" value="ECO:0007669"/>
    <property type="project" value="InterPro"/>
</dbReference>
<evidence type="ECO:0000256" key="12">
    <source>
        <dbReference type="ARBA" id="ARBA00023014"/>
    </source>
</evidence>
<evidence type="ECO:0000313" key="17">
    <source>
        <dbReference type="Proteomes" id="UP000005237"/>
    </source>
</evidence>
<comment type="cofactor">
    <cofactor evidence="1">
        <name>[4Fe-4S] cluster</name>
        <dbReference type="ChEBI" id="CHEBI:49883"/>
    </cofactor>
</comment>
<dbReference type="InterPro" id="IPR030559">
    <property type="entry name" value="PolZ_Rev3"/>
</dbReference>
<dbReference type="SUPFAM" id="SSF56672">
    <property type="entry name" value="DNA/RNA polymerases"/>
    <property type="match status" value="1"/>
</dbReference>
<reference evidence="16" key="2">
    <citation type="submission" date="2022-06" db="UniProtKB">
        <authorList>
            <consortium name="EnsemblMetazoa"/>
        </authorList>
    </citation>
    <scope>IDENTIFICATION</scope>
    <source>
        <strain evidence="16">DF5081</strain>
    </source>
</reference>
<dbReference type="GO" id="GO:0042276">
    <property type="term" value="P:error-prone translesion synthesis"/>
    <property type="evidence" value="ECO:0007669"/>
    <property type="project" value="TreeGrafter"/>
</dbReference>
<keyword evidence="13" id="KW-0234">DNA repair</keyword>
<evidence type="ECO:0000256" key="5">
    <source>
        <dbReference type="ARBA" id="ARBA00022679"/>
    </source>
</evidence>
<dbReference type="GO" id="GO:0003677">
    <property type="term" value="F:DNA binding"/>
    <property type="evidence" value="ECO:0007669"/>
    <property type="project" value="InterPro"/>
</dbReference>
<dbReference type="PROSITE" id="PS00116">
    <property type="entry name" value="DNA_POLYMERASE_B"/>
    <property type="match status" value="1"/>
</dbReference>
<dbReference type="InterPro" id="IPR006134">
    <property type="entry name" value="DNA-dir_DNA_pol_B_multi_dom"/>
</dbReference>
<evidence type="ECO:0000313" key="16">
    <source>
        <dbReference type="EnsemblMetazoa" id="CJA10505.1"/>
    </source>
</evidence>
<dbReference type="InterPro" id="IPR043502">
    <property type="entry name" value="DNA/RNA_pol_sf"/>
</dbReference>
<keyword evidence="12" id="KW-0411">Iron-sulfur</keyword>
<dbReference type="Proteomes" id="UP000005237">
    <property type="component" value="Unassembled WGS sequence"/>
</dbReference>
<comment type="similarity">
    <text evidence="2">Belongs to the DNA polymerase type-B family.</text>
</comment>